<dbReference type="GO" id="GO:0005829">
    <property type="term" value="C:cytosol"/>
    <property type="evidence" value="ECO:0007669"/>
    <property type="project" value="TreeGrafter"/>
</dbReference>
<dbReference type="AlphaFoldDB" id="A0A7K1FGI7"/>
<dbReference type="GO" id="GO:0030267">
    <property type="term" value="F:glyoxylate reductase (NADPH) activity"/>
    <property type="evidence" value="ECO:0007669"/>
    <property type="project" value="TreeGrafter"/>
</dbReference>
<dbReference type="Pfam" id="PF02826">
    <property type="entry name" value="2-Hacid_dh_C"/>
    <property type="match status" value="1"/>
</dbReference>
<dbReference type="InterPro" id="IPR036291">
    <property type="entry name" value="NAD(P)-bd_dom_sf"/>
</dbReference>
<keyword evidence="2" id="KW-0520">NAD</keyword>
<dbReference type="PANTHER" id="PTHR10996">
    <property type="entry name" value="2-HYDROXYACID DEHYDROGENASE-RELATED"/>
    <property type="match status" value="1"/>
</dbReference>
<feature type="domain" description="D-isomer specific 2-hydroxyacid dehydrogenase NAD-binding" evidence="3">
    <location>
        <begin position="100"/>
        <end position="266"/>
    </location>
</feature>
<evidence type="ECO:0000313" key="4">
    <source>
        <dbReference type="EMBL" id="MTD13218.1"/>
    </source>
</evidence>
<name>A0A7K1FGI7_9ACTN</name>
<dbReference type="Proteomes" id="UP000460221">
    <property type="component" value="Unassembled WGS sequence"/>
</dbReference>
<reference evidence="4 5" key="1">
    <citation type="submission" date="2019-11" db="EMBL/GenBank/DDBJ databases">
        <authorList>
            <person name="Jiang L.-Q."/>
        </authorList>
    </citation>
    <scope>NUCLEOTIDE SEQUENCE [LARGE SCALE GENOMIC DNA]</scope>
    <source>
        <strain evidence="4 5">YIM 132087</strain>
    </source>
</reference>
<evidence type="ECO:0000256" key="2">
    <source>
        <dbReference type="ARBA" id="ARBA00023027"/>
    </source>
</evidence>
<dbReference type="InterPro" id="IPR006140">
    <property type="entry name" value="D-isomer_DH_NAD-bd"/>
</dbReference>
<gene>
    <name evidence="4" type="ORF">GIS00_04560</name>
</gene>
<organism evidence="4 5">
    <name type="scientific">Nakamurella alba</name>
    <dbReference type="NCBI Taxonomy" id="2665158"/>
    <lineage>
        <taxon>Bacteria</taxon>
        <taxon>Bacillati</taxon>
        <taxon>Actinomycetota</taxon>
        <taxon>Actinomycetes</taxon>
        <taxon>Nakamurellales</taxon>
        <taxon>Nakamurellaceae</taxon>
        <taxon>Nakamurella</taxon>
    </lineage>
</organism>
<dbReference type="RefSeq" id="WP_154767115.1">
    <property type="nucleotide sequence ID" value="NZ_WLYK01000001.1"/>
</dbReference>
<accession>A0A7K1FGI7</accession>
<dbReference type="GO" id="GO:0051287">
    <property type="term" value="F:NAD binding"/>
    <property type="evidence" value="ECO:0007669"/>
    <property type="project" value="InterPro"/>
</dbReference>
<dbReference type="Gene3D" id="3.40.50.720">
    <property type="entry name" value="NAD(P)-binding Rossmann-like Domain"/>
    <property type="match status" value="2"/>
</dbReference>
<dbReference type="EMBL" id="WLYK01000001">
    <property type="protein sequence ID" value="MTD13218.1"/>
    <property type="molecule type" value="Genomic_DNA"/>
</dbReference>
<evidence type="ECO:0000313" key="5">
    <source>
        <dbReference type="Proteomes" id="UP000460221"/>
    </source>
</evidence>
<dbReference type="SUPFAM" id="SSF51735">
    <property type="entry name" value="NAD(P)-binding Rossmann-fold domains"/>
    <property type="match status" value="1"/>
</dbReference>
<dbReference type="PANTHER" id="PTHR10996:SF178">
    <property type="entry name" value="2-HYDROXYACID DEHYDROGENASE YGL185C-RELATED"/>
    <property type="match status" value="1"/>
</dbReference>
<keyword evidence="5" id="KW-1185">Reference proteome</keyword>
<dbReference type="InterPro" id="IPR050223">
    <property type="entry name" value="D-isomer_2-hydroxyacid_DH"/>
</dbReference>
<comment type="caution">
    <text evidence="4">The sequence shown here is derived from an EMBL/GenBank/DDBJ whole genome shotgun (WGS) entry which is preliminary data.</text>
</comment>
<protein>
    <recommendedName>
        <fullName evidence="3">D-isomer specific 2-hydroxyacid dehydrogenase NAD-binding domain-containing protein</fullName>
    </recommendedName>
</protein>
<evidence type="ECO:0000256" key="1">
    <source>
        <dbReference type="ARBA" id="ARBA00023002"/>
    </source>
</evidence>
<proteinExistence type="predicted"/>
<sequence length="301" mass="31498">MPDIAMLERIAAGSPAGTTLIPWDWRTAPAPDRIADIELLVSDFSVAGPGPELYARMPGLTHVQLCSSGYEGWVRDLPATVGLSTGRGLHGASTAEAALAGVLSLLRRIPDAVAQQQRQIWDPLDVNVLGGRRVTVVGAGDIGRRLRTVLEALGCPVTTVGRSARDGVAPSTDLPELARTTDVLVLAVPLDDSTRGLVDARVLAALPAGAVVANVARGAVVDTDALAAHVSAGRVSAYLDVTDPEPLPAGHPLWTCPQVLITPHTGGGAIDWRERYADLVRDQLDRHARGLPLLHTVGTPG</sequence>
<dbReference type="GO" id="GO:0016618">
    <property type="term" value="F:hydroxypyruvate reductase [NAD(P)H] activity"/>
    <property type="evidence" value="ECO:0007669"/>
    <property type="project" value="TreeGrafter"/>
</dbReference>
<evidence type="ECO:0000259" key="3">
    <source>
        <dbReference type="Pfam" id="PF02826"/>
    </source>
</evidence>
<keyword evidence="1" id="KW-0560">Oxidoreductase</keyword>